<comment type="caution">
    <text evidence="9">The sequence shown here is derived from an EMBL/GenBank/DDBJ whole genome shotgun (WGS) entry which is preliminary data.</text>
</comment>
<dbReference type="VEuPathDB" id="FungiDB:EMCG_02294"/>
<feature type="transmembrane region" description="Helical" evidence="7">
    <location>
        <begin position="16"/>
        <end position="37"/>
    </location>
</feature>
<protein>
    <recommendedName>
        <fullName evidence="8">Rhodopsin domain-containing protein</fullName>
    </recommendedName>
</protein>
<evidence type="ECO:0000256" key="2">
    <source>
        <dbReference type="ARBA" id="ARBA00022692"/>
    </source>
</evidence>
<feature type="compositionally biased region" description="Polar residues" evidence="6">
    <location>
        <begin position="368"/>
        <end position="386"/>
    </location>
</feature>
<feature type="region of interest" description="Disordered" evidence="6">
    <location>
        <begin position="294"/>
        <end position="386"/>
    </location>
</feature>
<evidence type="ECO:0000256" key="6">
    <source>
        <dbReference type="SAM" id="MobiDB-lite"/>
    </source>
</evidence>
<keyword evidence="4 7" id="KW-0472">Membrane</keyword>
<sequence>MNAPGVLSKLDRGPELMGVTCFLTIFGTAFVVARFWARYVAVRPFGLDDLFIFLAMLAGLAGQGLTIAGISHGSGKPFLTLAIADVVQAMKFSTFAILCNGLAMAFLKVGIGFSLLRLNLSKIFNLAVIACIVISLIVNLTVIPTTFAGCTPINKTWNKDPRIPGSCWPRKVSLVMSYLQTTGNIVTDLAFSVVPLVYLAKVKVSRYNQWALRGVFLIGLTASACAIAKATELPALLNTKDPTYVAVNLTIWVKAEFNAGLFAASLPPLKSTFERMLRKCGVMSGLSTPSNTHSYGNGAYSARKRYGDQSSRGRRQTSNGFDFADDDTEERTAYAMKDVSRSSPTNAGSMDEDQRQILQPDANGGYITRTTEYSVSRATLASNNDA</sequence>
<name>A0A0G2HYN8_9EURO</name>
<dbReference type="OrthoDB" id="4682787at2759"/>
<evidence type="ECO:0000313" key="9">
    <source>
        <dbReference type="EMBL" id="KKZ63407.1"/>
    </source>
</evidence>
<evidence type="ECO:0000313" key="10">
    <source>
        <dbReference type="Proteomes" id="UP000034164"/>
    </source>
</evidence>
<feature type="transmembrane region" description="Helical" evidence="7">
    <location>
        <begin position="92"/>
        <end position="116"/>
    </location>
</feature>
<feature type="transmembrane region" description="Helical" evidence="7">
    <location>
        <begin position="123"/>
        <end position="143"/>
    </location>
</feature>
<evidence type="ECO:0000256" key="5">
    <source>
        <dbReference type="ARBA" id="ARBA00038359"/>
    </source>
</evidence>
<gene>
    <name evidence="9" type="ORF">EMCG_02294</name>
</gene>
<comment type="subcellular location">
    <subcellularLocation>
        <location evidence="1">Membrane</location>
        <topology evidence="1">Multi-pass membrane protein</topology>
    </subcellularLocation>
</comment>
<dbReference type="Pfam" id="PF20684">
    <property type="entry name" value="Fung_rhodopsin"/>
    <property type="match status" value="1"/>
</dbReference>
<proteinExistence type="inferred from homology"/>
<keyword evidence="3 7" id="KW-1133">Transmembrane helix</keyword>
<organism evidence="9 10">
    <name type="scientific">[Emmonsia] crescens</name>
    <dbReference type="NCBI Taxonomy" id="73230"/>
    <lineage>
        <taxon>Eukaryota</taxon>
        <taxon>Fungi</taxon>
        <taxon>Dikarya</taxon>
        <taxon>Ascomycota</taxon>
        <taxon>Pezizomycotina</taxon>
        <taxon>Eurotiomycetes</taxon>
        <taxon>Eurotiomycetidae</taxon>
        <taxon>Onygenales</taxon>
        <taxon>Ajellomycetaceae</taxon>
        <taxon>Emergomyces</taxon>
    </lineage>
</organism>
<dbReference type="EMBL" id="LCZI01000985">
    <property type="protein sequence ID" value="KKZ63407.1"/>
    <property type="molecule type" value="Genomic_DNA"/>
</dbReference>
<feature type="transmembrane region" description="Helical" evidence="7">
    <location>
        <begin position="178"/>
        <end position="198"/>
    </location>
</feature>
<evidence type="ECO:0000256" key="1">
    <source>
        <dbReference type="ARBA" id="ARBA00004141"/>
    </source>
</evidence>
<dbReference type="InterPro" id="IPR052337">
    <property type="entry name" value="SAT4-like"/>
</dbReference>
<evidence type="ECO:0000259" key="8">
    <source>
        <dbReference type="Pfam" id="PF20684"/>
    </source>
</evidence>
<accession>A0A0G2HYN8</accession>
<reference evidence="10" key="1">
    <citation type="journal article" date="2015" name="PLoS Genet.">
        <title>The dynamic genome and transcriptome of the human fungal pathogen Blastomyces and close relative Emmonsia.</title>
        <authorList>
            <person name="Munoz J.F."/>
            <person name="Gauthier G.M."/>
            <person name="Desjardins C.A."/>
            <person name="Gallo J.E."/>
            <person name="Holder J."/>
            <person name="Sullivan T.D."/>
            <person name="Marty A.J."/>
            <person name="Carmen J.C."/>
            <person name="Chen Z."/>
            <person name="Ding L."/>
            <person name="Gujja S."/>
            <person name="Magrini V."/>
            <person name="Misas E."/>
            <person name="Mitreva M."/>
            <person name="Priest M."/>
            <person name="Saif S."/>
            <person name="Whiston E.A."/>
            <person name="Young S."/>
            <person name="Zeng Q."/>
            <person name="Goldman W.E."/>
            <person name="Mardis E.R."/>
            <person name="Taylor J.W."/>
            <person name="McEwen J.G."/>
            <person name="Clay O.K."/>
            <person name="Klein B.S."/>
            <person name="Cuomo C.A."/>
        </authorList>
    </citation>
    <scope>NUCLEOTIDE SEQUENCE [LARGE SCALE GENOMIC DNA]</scope>
    <source>
        <strain evidence="10">UAMH 3008</strain>
    </source>
</reference>
<dbReference type="Proteomes" id="UP000034164">
    <property type="component" value="Unassembled WGS sequence"/>
</dbReference>
<dbReference type="PANTHER" id="PTHR33048">
    <property type="entry name" value="PTH11-LIKE INTEGRAL MEMBRANE PROTEIN (AFU_ORTHOLOGUE AFUA_5G11245)"/>
    <property type="match status" value="1"/>
</dbReference>
<dbReference type="InterPro" id="IPR049326">
    <property type="entry name" value="Rhodopsin_dom_fungi"/>
</dbReference>
<evidence type="ECO:0000256" key="3">
    <source>
        <dbReference type="ARBA" id="ARBA00022989"/>
    </source>
</evidence>
<dbReference type="AlphaFoldDB" id="A0A0G2HYN8"/>
<dbReference type="PANTHER" id="PTHR33048:SF47">
    <property type="entry name" value="INTEGRAL MEMBRANE PROTEIN-RELATED"/>
    <property type="match status" value="1"/>
</dbReference>
<feature type="transmembrane region" description="Helical" evidence="7">
    <location>
        <begin position="49"/>
        <end position="72"/>
    </location>
</feature>
<evidence type="ECO:0000256" key="4">
    <source>
        <dbReference type="ARBA" id="ARBA00023136"/>
    </source>
</evidence>
<keyword evidence="2 7" id="KW-0812">Transmembrane</keyword>
<evidence type="ECO:0000256" key="7">
    <source>
        <dbReference type="SAM" id="Phobius"/>
    </source>
</evidence>
<comment type="similarity">
    <text evidence="5">Belongs to the SAT4 family.</text>
</comment>
<dbReference type="GO" id="GO:0016020">
    <property type="term" value="C:membrane"/>
    <property type="evidence" value="ECO:0007669"/>
    <property type="project" value="UniProtKB-SubCell"/>
</dbReference>
<feature type="domain" description="Rhodopsin" evidence="8">
    <location>
        <begin position="33"/>
        <end position="274"/>
    </location>
</feature>